<feature type="region of interest" description="Disordered" evidence="1">
    <location>
        <begin position="315"/>
        <end position="339"/>
    </location>
</feature>
<keyword evidence="3" id="KW-1185">Reference proteome</keyword>
<evidence type="ECO:0000313" key="2">
    <source>
        <dbReference type="EMBL" id="QDZ17971.1"/>
    </source>
</evidence>
<feature type="compositionally biased region" description="Polar residues" evidence="1">
    <location>
        <begin position="319"/>
        <end position="330"/>
    </location>
</feature>
<organism evidence="2 3">
    <name type="scientific">Chloropicon primus</name>
    <dbReference type="NCBI Taxonomy" id="1764295"/>
    <lineage>
        <taxon>Eukaryota</taxon>
        <taxon>Viridiplantae</taxon>
        <taxon>Chlorophyta</taxon>
        <taxon>Chloropicophyceae</taxon>
        <taxon>Chloropicales</taxon>
        <taxon>Chloropicaceae</taxon>
        <taxon>Chloropicon</taxon>
    </lineage>
</organism>
<evidence type="ECO:0000256" key="1">
    <source>
        <dbReference type="SAM" id="MobiDB-lite"/>
    </source>
</evidence>
<proteinExistence type="predicted"/>
<protein>
    <recommendedName>
        <fullName evidence="4">Sfi1 spindle body domain-containing protein</fullName>
    </recommendedName>
</protein>
<feature type="compositionally biased region" description="Basic and acidic residues" evidence="1">
    <location>
        <begin position="32"/>
        <end position="41"/>
    </location>
</feature>
<dbReference type="EMBL" id="CP031034">
    <property type="protein sequence ID" value="QDZ17971.1"/>
    <property type="molecule type" value="Genomic_DNA"/>
</dbReference>
<accession>A0A5B8MCS3</accession>
<gene>
    <name evidence="2" type="ORF">A3770_01p04890</name>
</gene>
<evidence type="ECO:0000313" key="3">
    <source>
        <dbReference type="Proteomes" id="UP000316726"/>
    </source>
</evidence>
<dbReference type="Proteomes" id="UP000316726">
    <property type="component" value="Chromosome 1"/>
</dbReference>
<name>A0A5B8MCS3_9CHLO</name>
<evidence type="ECO:0008006" key="4">
    <source>
        <dbReference type="Google" id="ProtNLM"/>
    </source>
</evidence>
<reference evidence="2 3" key="1">
    <citation type="submission" date="2018-07" db="EMBL/GenBank/DDBJ databases">
        <title>The complete nuclear genome of the prasinophyte Chloropicon primus (CCMP1205).</title>
        <authorList>
            <person name="Pombert J.-F."/>
            <person name="Otis C."/>
            <person name="Turmel M."/>
            <person name="Lemieux C."/>
        </authorList>
    </citation>
    <scope>NUCLEOTIDE SEQUENCE [LARGE SCALE GENOMIC DNA]</scope>
    <source>
        <strain evidence="2 3">CCMP1205</strain>
    </source>
</reference>
<sequence length="1570" mass="177857">MDKGKRKVSFSSLDGPTDWRGGGDSGASTSGQHEELVPELDGRPFLSLGEDAAREGDLSSDFKALCDRNSKLVYKELIPELSRIRESLISGSNELRRALGADSVGQQGFEAVRSFPVKILRARLDSEGVLDEGGAGVKDGTEGVGAVATQAKEEGGEVDPGGGFPAAKSGGQAEAAGPRGDTFARLAEAASTATTVERDRVRRRKEATLEKKVQEISDYLERARDEKPPPTMAETSRSVGVPRAVRDVRFKSDSNLNLRSDKLQFIRGMKSMQYSKLVSAQRRVRPLQDRSKGVDKELHANQKQMLIDMKFRKQRARSETNPALGSQQRQWLPGDAHGDSKNKYAHYHSTVSARRTQPGKKQKVAWEGSQFKVTLLQELSTKLRLKVHFASWKCAYDTAVSLSLLVAARTNKANRATKRVFFEELKKLVVQLRSKTEQAVRDIEQFLRKRNLRIWLEYCKREQDLRVRFEHCFSQSKIRLRRRVMLAWIRQCKREISLRKSFHALQKARRDIVRRSVLSSWMSYTKREFDLHKKFLHLSLVHEERMKKSVMMYWKFRVVRKSIKDINVGLASVFWRMRMVHIVVSGWKGVVLRMRNLRRAVYSDRGGAGATGGAESSVYIKEDNKKLARVLSEMKKAKSVLMPKVRVLQDMQPTLWESTIEGPSNEGGRRIQKDFDLQEIWTGHTFSDDDDPVSDIDDQEEGARLQVAWREHKSPAKTVRAFEIISASVNPARSPSRIERAPAKSRTMEDIRSQYIAAMTGMIPVEQRGSKVELTTSGTSPVHGPRMVDATIEAIEEVESQDMATITTVTASSMVSAGTTPVRGPRMVDATIEAIEEVESQDMATITTVTASSMVSAGTTPVRGPRMVDATIEAIEEVESRDAATTTEETTALVATAKQAEPEMVSAGTTPVKALFPTIQGYKPLCSDEDVVESGDQSRATVTEENENVSKRLVEEFGTDGGLATEAIEGGGVSIVVMPPVNVVGGASSDPTSAIHPPIQSLKELAEEFYHRNLSRRILRAVKVQIARSKHIGSLAEESYKWHVNRYYLNIWYHNTVVVGRIAGKRGAQVILLRHLRAWERFAAASKSLKDRSKSVERAHKVHRMLSAFKHMRRAHSQSRLLKAKLAEYREKGCTRCCQKVLHIWRLWSNLHITRRVAVLRVIYRMRLRVKRQCLMAWWQVQQSSKLLKRVLVQTSKMYETDDGVESTLENTFSLLMRVLYAWKRLIFVKKGSMKANTAASMLQKSLGALLQPKISQHQQEQQLQLQQMDGETKKKVESERLRGSCHKMFLLWYLLSRSLSEDSSLVRSRLQSETRFRTEFQYRRNKLISRSMGRWKSALVAKENAARMHYIISLCRRCLTAWQDLLLRLRQKEHLAFEMCERRLMRFTFWNWNVSAREKIMQKVLRLRLTFEHWKGKVLRNAMTQSSPLGSASSARDEVEKGVVMDADVDVSEARKTGPEGPEGVAGRRRLVVTRESYKVRPVVSETPQPQVAYQHDGGAAHSLSERPSLGSEFKHFSQYISSISTKHVSDDTVKQLEELRCQWKLDQLLQVRSYVLGARLAESEFFDA</sequence>
<feature type="region of interest" description="Disordered" evidence="1">
    <location>
        <begin position="1"/>
        <end position="41"/>
    </location>
</feature>